<name>A0A5C8KNG9_9GAMM</name>
<dbReference type="SUPFAM" id="SSF52540">
    <property type="entry name" value="P-loop containing nucleoside triphosphate hydrolases"/>
    <property type="match status" value="2"/>
</dbReference>
<dbReference type="EC" id="5.6.2.3" evidence="3"/>
<dbReference type="NCBIfam" id="TIGR01447">
    <property type="entry name" value="recD"/>
    <property type="match status" value="1"/>
</dbReference>
<keyword evidence="3" id="KW-0238">DNA-binding</keyword>
<dbReference type="InterPro" id="IPR006344">
    <property type="entry name" value="RecD"/>
</dbReference>
<dbReference type="Proteomes" id="UP000321248">
    <property type="component" value="Unassembled WGS sequence"/>
</dbReference>
<dbReference type="Gene3D" id="3.40.50.300">
    <property type="entry name" value="P-loop containing nucleotide triphosphate hydrolases"/>
    <property type="match status" value="3"/>
</dbReference>
<dbReference type="EMBL" id="VRTS01000007">
    <property type="protein sequence ID" value="TXK60962.1"/>
    <property type="molecule type" value="Genomic_DNA"/>
</dbReference>
<gene>
    <name evidence="3 5" type="primary">recD</name>
    <name evidence="5" type="ORF">FU658_10280</name>
</gene>
<evidence type="ECO:0000256" key="1">
    <source>
        <dbReference type="ARBA" id="ARBA00022741"/>
    </source>
</evidence>
<evidence type="ECO:0000259" key="4">
    <source>
        <dbReference type="Pfam" id="PF13538"/>
    </source>
</evidence>
<dbReference type="Pfam" id="PF13245">
    <property type="entry name" value="AAA_19"/>
    <property type="match status" value="1"/>
</dbReference>
<keyword evidence="3" id="KW-0347">Helicase</keyword>
<keyword evidence="1 3" id="KW-0547">Nucleotide-binding</keyword>
<comment type="catalytic activity">
    <reaction evidence="3">
        <text>ATP + H2O = ADP + phosphate + H(+)</text>
        <dbReference type="Rhea" id="RHEA:13065"/>
        <dbReference type="ChEBI" id="CHEBI:15377"/>
        <dbReference type="ChEBI" id="CHEBI:15378"/>
        <dbReference type="ChEBI" id="CHEBI:30616"/>
        <dbReference type="ChEBI" id="CHEBI:43474"/>
        <dbReference type="ChEBI" id="CHEBI:456216"/>
        <dbReference type="EC" id="5.6.2.3"/>
    </reaction>
</comment>
<dbReference type="InterPro" id="IPR027785">
    <property type="entry name" value="UvrD-like_helicase_C"/>
</dbReference>
<dbReference type="RefSeq" id="WP_147892005.1">
    <property type="nucleotide sequence ID" value="NZ_VRTS01000007.1"/>
</dbReference>
<feature type="binding site" evidence="3">
    <location>
        <begin position="166"/>
        <end position="173"/>
    </location>
    <ligand>
        <name>ATP</name>
        <dbReference type="ChEBI" id="CHEBI:30616"/>
    </ligand>
</feature>
<dbReference type="PANTHER" id="PTHR43788">
    <property type="entry name" value="DNA2/NAM7 HELICASE FAMILY MEMBER"/>
    <property type="match status" value="1"/>
</dbReference>
<dbReference type="InterPro" id="IPR050534">
    <property type="entry name" value="Coronavir_polyprotein_1ab"/>
</dbReference>
<evidence type="ECO:0000313" key="6">
    <source>
        <dbReference type="Proteomes" id="UP000321248"/>
    </source>
</evidence>
<dbReference type="GO" id="GO:0016887">
    <property type="term" value="F:ATP hydrolysis activity"/>
    <property type="evidence" value="ECO:0007669"/>
    <property type="project" value="RHEA"/>
</dbReference>
<dbReference type="GO" id="GO:0003677">
    <property type="term" value="F:DNA binding"/>
    <property type="evidence" value="ECO:0007669"/>
    <property type="project" value="UniProtKB-UniRule"/>
</dbReference>
<evidence type="ECO:0000313" key="5">
    <source>
        <dbReference type="EMBL" id="TXK60962.1"/>
    </source>
</evidence>
<keyword evidence="3" id="KW-0234">DNA repair</keyword>
<evidence type="ECO:0000256" key="3">
    <source>
        <dbReference type="HAMAP-Rule" id="MF_01487"/>
    </source>
</evidence>
<keyword evidence="2 3" id="KW-0067">ATP-binding</keyword>
<comment type="similarity">
    <text evidence="3">Belongs to the RecD family.</text>
</comment>
<keyword evidence="3" id="KW-0413">Isomerase</keyword>
<evidence type="ECO:0000256" key="2">
    <source>
        <dbReference type="ARBA" id="ARBA00022840"/>
    </source>
</evidence>
<dbReference type="GO" id="GO:0043139">
    <property type="term" value="F:5'-3' DNA helicase activity"/>
    <property type="evidence" value="ECO:0007669"/>
    <property type="project" value="UniProtKB-UniRule"/>
</dbReference>
<accession>A0A5C8KNG9</accession>
<dbReference type="AlphaFoldDB" id="A0A5C8KNG9"/>
<reference evidence="5 6" key="1">
    <citation type="submission" date="2019-08" db="EMBL/GenBank/DDBJ databases">
        <authorList>
            <person name="Karlyshev A.V."/>
        </authorList>
    </citation>
    <scope>NUCLEOTIDE SEQUENCE [LARGE SCALE GENOMIC DNA]</scope>
    <source>
        <strain evidence="5 6">Alg18-2.2</strain>
    </source>
</reference>
<dbReference type="PANTHER" id="PTHR43788:SF6">
    <property type="entry name" value="DNA HELICASE B"/>
    <property type="match status" value="1"/>
</dbReference>
<keyword evidence="3" id="KW-0540">Nuclease</keyword>
<dbReference type="GO" id="GO:0008854">
    <property type="term" value="F:exodeoxyribonuclease V activity"/>
    <property type="evidence" value="ECO:0007669"/>
    <property type="project" value="InterPro"/>
</dbReference>
<organism evidence="5 6">
    <name type="scientific">Alkalisalibacterium limincola</name>
    <dbReference type="NCBI Taxonomy" id="2699169"/>
    <lineage>
        <taxon>Bacteria</taxon>
        <taxon>Pseudomonadati</taxon>
        <taxon>Pseudomonadota</taxon>
        <taxon>Gammaproteobacteria</taxon>
        <taxon>Lysobacterales</taxon>
        <taxon>Lysobacteraceae</taxon>
        <taxon>Alkalisalibacterium</taxon>
    </lineage>
</organism>
<sequence>MSTFTAPLGIEPAAEWRELDTSIARWVLAHGGSPLLARTAAWATLAESHGDTAVALAGEGPGRHGMPVLDTDAIAALEREPMVGDGCSATPTPFVIERGLFYLWRMHAQEVAVARMIRERRRTGQPAPLDEATVDALFHGDRGAPVLAQRRAVQQAPGRRLFVLTGGPGTGKTTTVLRMLLGMLHQAGGAEPTVRIAAPTGKAAQRLAQALRDGKQRLQGHDTEMPAHLQALLARIPDDEPLTLHRLLGVDGRSQRFRHHADDPLAADIVVVDEASMVDLALLRGLLAALRPEASLILVGDPDQLSAVGAGAVLADLVDALRREGADDLVELTHSFRAGDSLQPVLVAIRDGDVPAFDAAWEAGGDQVRHVAVSDSRSLDIAVRRWADQLRALWRHHDLTRPTDAGHPAADAAQRLQLVRERQLLCALREGEFGARAVNQRIEDQLRAHAGRASVEAWYPGRLVMVTRNDYSAGLFNGDVGLCLCDDSGRLWVWFEYTDADRMASARPFAPTLVPTHVGAFAITVHKSQGSEYGEVGLVLAPGARSGFVSRQLLYTAVSRSRTRVEAWTDRASVVAAVAGESSRTSGLGGRL</sequence>
<keyword evidence="3" id="KW-0227">DNA damage</keyword>
<comment type="function">
    <text evidence="3">A helicase/nuclease that prepares dsDNA breaks (DSB) for recombinational DNA repair. Binds to DSBs and unwinds DNA via a highly rapid and processive ATP-dependent bidirectional helicase activity. Unwinds dsDNA until it encounters a Chi (crossover hotspot instigator) sequence from the 3' direction. Cuts ssDNA a few nucleotides 3' to the Chi site. The properties and activities of the enzyme are changed at Chi. The Chi-altered holoenzyme produces a long 3'-ssDNA overhang and facilitates RecA-binding to the ssDNA for homologous DNA recombination and repair. Holoenzyme degrades any linearized DNA that is unable to undergo homologous recombination. In the holoenzyme this subunit has ssDNA-dependent ATPase and 5'-3' helicase activity. When added to pre-assembled RecBC greatly stimulates nuclease activity and augments holoenzyme processivity. Negatively regulates the RecA-loading ability of RecBCD.</text>
</comment>
<feature type="domain" description="UvrD-like helicase C-terminal" evidence="4">
    <location>
        <begin position="520"/>
        <end position="565"/>
    </location>
</feature>
<proteinExistence type="inferred from homology"/>
<dbReference type="CDD" id="cd18809">
    <property type="entry name" value="SF1_C_RecD"/>
    <property type="match status" value="1"/>
</dbReference>
<comment type="caution">
    <text evidence="5">The sequence shown here is derived from an EMBL/GenBank/DDBJ whole genome shotgun (WGS) entry which is preliminary data.</text>
</comment>
<comment type="miscellaneous">
    <text evidence="3">In the RecBCD complex, RecB has a slow 3'-5' helicase, an exonuclease activity and loads RecA onto ssDNA, RecD has a fast 5'-3' helicase activity, while RecC stimulates the ATPase and processivity of the RecB helicase and contributes to recognition of the Chi site.</text>
</comment>
<dbReference type="Pfam" id="PF13538">
    <property type="entry name" value="UvrD_C_2"/>
    <property type="match status" value="1"/>
</dbReference>
<dbReference type="GO" id="GO:0005524">
    <property type="term" value="F:ATP binding"/>
    <property type="evidence" value="ECO:0007669"/>
    <property type="project" value="UniProtKB-UniRule"/>
</dbReference>
<dbReference type="OrthoDB" id="9803432at2"/>
<dbReference type="GO" id="GO:0017116">
    <property type="term" value="F:single-stranded DNA helicase activity"/>
    <property type="evidence" value="ECO:0007669"/>
    <property type="project" value="TreeGrafter"/>
</dbReference>
<keyword evidence="3" id="KW-0269">Exonuclease</keyword>
<comment type="subunit">
    <text evidence="3">Heterotrimer of RecB, RecC and RecD. All subunits contribute to DNA-binding.</text>
</comment>
<protein>
    <recommendedName>
        <fullName evidence="3">RecBCD enzyme subunit RecD</fullName>
        <ecNumber evidence="3">5.6.2.3</ecNumber>
    </recommendedName>
    <alternativeName>
        <fullName evidence="3">DNA 5'-3' helicase subunit RecD</fullName>
    </alternativeName>
    <alternativeName>
        <fullName evidence="3">Exonuclease V subunit RecD</fullName>
        <shortName evidence="3">ExoV subunit RecD</shortName>
    </alternativeName>
    <alternativeName>
        <fullName evidence="3">Helicase/nuclease RecBCD subunit RecD</fullName>
    </alternativeName>
</protein>
<keyword evidence="3 5" id="KW-0378">Hydrolase</keyword>
<dbReference type="GO" id="GO:0009338">
    <property type="term" value="C:exodeoxyribonuclease V complex"/>
    <property type="evidence" value="ECO:0007669"/>
    <property type="project" value="InterPro"/>
</dbReference>
<dbReference type="HAMAP" id="MF_01487">
    <property type="entry name" value="RecD"/>
    <property type="match status" value="1"/>
</dbReference>
<dbReference type="GO" id="GO:0000724">
    <property type="term" value="P:double-strand break repair via homologous recombination"/>
    <property type="evidence" value="ECO:0007669"/>
    <property type="project" value="UniProtKB-UniRule"/>
</dbReference>
<dbReference type="InterPro" id="IPR027417">
    <property type="entry name" value="P-loop_NTPase"/>
</dbReference>
<keyword evidence="6" id="KW-1185">Reference proteome</keyword>
<dbReference type="Gene3D" id="2.30.30.940">
    <property type="match status" value="1"/>
</dbReference>